<sequence length="214" mass="23313">MGRTNIWARKMAGRSVIGLQEPSTARETEVGVVFMLCKAASRSGCAWSPLLGGWRLGRFEPGWSPLHLSLPPQQGRAFIRTLSDFPFGSGTSILIWFLFPAFSTSVPLLLGSFGGPTLPLLVEPDAFRFCWGGGGGGGGGRDGLEVGITRSLILRRAMQRGFGWAGLGYAGLLPTLVCLYLEKTMPTKDAFSQPLWLCCEWMWWWIRLGVDAAG</sequence>
<dbReference type="EMBL" id="MU853414">
    <property type="protein sequence ID" value="KAK4132909.1"/>
    <property type="molecule type" value="Genomic_DNA"/>
</dbReference>
<organism evidence="2 3">
    <name type="scientific">Trichocladium antarcticum</name>
    <dbReference type="NCBI Taxonomy" id="1450529"/>
    <lineage>
        <taxon>Eukaryota</taxon>
        <taxon>Fungi</taxon>
        <taxon>Dikarya</taxon>
        <taxon>Ascomycota</taxon>
        <taxon>Pezizomycotina</taxon>
        <taxon>Sordariomycetes</taxon>
        <taxon>Sordariomycetidae</taxon>
        <taxon>Sordariales</taxon>
        <taxon>Chaetomiaceae</taxon>
        <taxon>Trichocladium</taxon>
    </lineage>
</organism>
<name>A0AAN6ZCZ5_9PEZI</name>
<keyword evidence="1" id="KW-1133">Transmembrane helix</keyword>
<proteinExistence type="predicted"/>
<evidence type="ECO:0000313" key="2">
    <source>
        <dbReference type="EMBL" id="KAK4132909.1"/>
    </source>
</evidence>
<dbReference type="Proteomes" id="UP001304895">
    <property type="component" value="Unassembled WGS sequence"/>
</dbReference>
<keyword evidence="1" id="KW-0472">Membrane</keyword>
<feature type="transmembrane region" description="Helical" evidence="1">
    <location>
        <begin position="161"/>
        <end position="181"/>
    </location>
</feature>
<accession>A0AAN6ZCZ5</accession>
<gene>
    <name evidence="2" type="ORF">BT67DRAFT_64724</name>
</gene>
<evidence type="ECO:0000256" key="1">
    <source>
        <dbReference type="SAM" id="Phobius"/>
    </source>
</evidence>
<feature type="transmembrane region" description="Helical" evidence="1">
    <location>
        <begin position="93"/>
        <end position="113"/>
    </location>
</feature>
<keyword evidence="1" id="KW-0812">Transmembrane</keyword>
<reference evidence="2" key="1">
    <citation type="journal article" date="2023" name="Mol. Phylogenet. Evol.">
        <title>Genome-scale phylogeny and comparative genomics of the fungal order Sordariales.</title>
        <authorList>
            <person name="Hensen N."/>
            <person name="Bonometti L."/>
            <person name="Westerberg I."/>
            <person name="Brannstrom I.O."/>
            <person name="Guillou S."/>
            <person name="Cros-Aarteil S."/>
            <person name="Calhoun S."/>
            <person name="Haridas S."/>
            <person name="Kuo A."/>
            <person name="Mondo S."/>
            <person name="Pangilinan J."/>
            <person name="Riley R."/>
            <person name="LaButti K."/>
            <person name="Andreopoulos B."/>
            <person name="Lipzen A."/>
            <person name="Chen C."/>
            <person name="Yan M."/>
            <person name="Daum C."/>
            <person name="Ng V."/>
            <person name="Clum A."/>
            <person name="Steindorff A."/>
            <person name="Ohm R.A."/>
            <person name="Martin F."/>
            <person name="Silar P."/>
            <person name="Natvig D.O."/>
            <person name="Lalanne C."/>
            <person name="Gautier V."/>
            <person name="Ament-Velasquez S.L."/>
            <person name="Kruys A."/>
            <person name="Hutchinson M.I."/>
            <person name="Powell A.J."/>
            <person name="Barry K."/>
            <person name="Miller A.N."/>
            <person name="Grigoriev I.V."/>
            <person name="Debuchy R."/>
            <person name="Gladieux P."/>
            <person name="Hiltunen Thoren M."/>
            <person name="Johannesson H."/>
        </authorList>
    </citation>
    <scope>NUCLEOTIDE SEQUENCE</scope>
    <source>
        <strain evidence="2">CBS 123565</strain>
    </source>
</reference>
<keyword evidence="3" id="KW-1185">Reference proteome</keyword>
<dbReference type="AlphaFoldDB" id="A0AAN6ZCZ5"/>
<comment type="caution">
    <text evidence="2">The sequence shown here is derived from an EMBL/GenBank/DDBJ whole genome shotgun (WGS) entry which is preliminary data.</text>
</comment>
<reference evidence="2" key="2">
    <citation type="submission" date="2023-05" db="EMBL/GenBank/DDBJ databases">
        <authorList>
            <consortium name="Lawrence Berkeley National Laboratory"/>
            <person name="Steindorff A."/>
            <person name="Hensen N."/>
            <person name="Bonometti L."/>
            <person name="Westerberg I."/>
            <person name="Brannstrom I.O."/>
            <person name="Guillou S."/>
            <person name="Cros-Aarteil S."/>
            <person name="Calhoun S."/>
            <person name="Haridas S."/>
            <person name="Kuo A."/>
            <person name="Mondo S."/>
            <person name="Pangilinan J."/>
            <person name="Riley R."/>
            <person name="Labutti K."/>
            <person name="Andreopoulos B."/>
            <person name="Lipzen A."/>
            <person name="Chen C."/>
            <person name="Yanf M."/>
            <person name="Daum C."/>
            <person name="Ng V."/>
            <person name="Clum A."/>
            <person name="Ohm R."/>
            <person name="Martin F."/>
            <person name="Silar P."/>
            <person name="Natvig D."/>
            <person name="Lalanne C."/>
            <person name="Gautier V."/>
            <person name="Ament-Velasquez S.L."/>
            <person name="Kruys A."/>
            <person name="Hutchinson M.I."/>
            <person name="Powell A.J."/>
            <person name="Barry K."/>
            <person name="Miller A.N."/>
            <person name="Grigoriev I.V."/>
            <person name="Debuchy R."/>
            <person name="Gladieux P."/>
            <person name="Thoren M.H."/>
            <person name="Johannesson H."/>
        </authorList>
    </citation>
    <scope>NUCLEOTIDE SEQUENCE</scope>
    <source>
        <strain evidence="2">CBS 123565</strain>
    </source>
</reference>
<protein>
    <submittedName>
        <fullName evidence="2">Uncharacterized protein</fullName>
    </submittedName>
</protein>
<evidence type="ECO:0000313" key="3">
    <source>
        <dbReference type="Proteomes" id="UP001304895"/>
    </source>
</evidence>